<gene>
    <name evidence="8" type="ORF">A3770_19p82990</name>
</gene>
<dbReference type="GO" id="GO:0071786">
    <property type="term" value="P:endoplasmic reticulum tubular network organization"/>
    <property type="evidence" value="ECO:0007669"/>
    <property type="project" value="TreeGrafter"/>
</dbReference>
<keyword evidence="4 7" id="KW-1133">Transmembrane helix</keyword>
<keyword evidence="9" id="KW-1185">Reference proteome</keyword>
<feature type="transmembrane region" description="Helical" evidence="7">
    <location>
        <begin position="57"/>
        <end position="78"/>
    </location>
</feature>
<dbReference type="Pfam" id="PF03661">
    <property type="entry name" value="TMEM33_Pom33"/>
    <property type="match status" value="1"/>
</dbReference>
<evidence type="ECO:0000313" key="8">
    <source>
        <dbReference type="EMBL" id="QDZ25781.1"/>
    </source>
</evidence>
<comment type="subcellular location">
    <subcellularLocation>
        <location evidence="1">Membrane</location>
        <topology evidence="1">Multi-pass membrane protein</topology>
    </subcellularLocation>
</comment>
<name>A0A5B8MZJ8_9CHLO</name>
<dbReference type="PANTHER" id="PTHR12703:SF4">
    <property type="entry name" value="TRANSMEMBRANE PROTEIN 33"/>
    <property type="match status" value="1"/>
</dbReference>
<evidence type="ECO:0000256" key="4">
    <source>
        <dbReference type="ARBA" id="ARBA00022989"/>
    </source>
</evidence>
<sequence length="290" mass="33438">MALKEKREREREEAASSSNKNDNENENEKDTPSKTQQNKTFSSSLSKFFGSGNAKPLFLFLGHLATILCSIAYILPLFGFQASYRFYRLCLQSVVATSVVKLHARNGFPPVSGIGFSKEALAMFFERMKNWFTPVQLSTDFHYMFVAMAVSSHPPFTIALAPFTCLALYHAITYMASSPAITKTFVWKKLLHKVFDALRNAQKEALVFNAAMEIGLFFSVVVRLFTRMRSIMLVFMIFNTLKMRYKSPESSYYHRMVWGHIDARFVQPYLIRFVPQLQQPLAYIQQFFLR</sequence>
<evidence type="ECO:0000256" key="5">
    <source>
        <dbReference type="ARBA" id="ARBA00023136"/>
    </source>
</evidence>
<dbReference type="InterPro" id="IPR051645">
    <property type="entry name" value="PER33/POM33_regulator"/>
</dbReference>
<dbReference type="InterPro" id="IPR005344">
    <property type="entry name" value="TMEM33/Pom33"/>
</dbReference>
<evidence type="ECO:0000313" key="9">
    <source>
        <dbReference type="Proteomes" id="UP000316726"/>
    </source>
</evidence>
<keyword evidence="3 7" id="KW-0812">Transmembrane</keyword>
<organism evidence="8 9">
    <name type="scientific">Chloropicon primus</name>
    <dbReference type="NCBI Taxonomy" id="1764295"/>
    <lineage>
        <taxon>Eukaryota</taxon>
        <taxon>Viridiplantae</taxon>
        <taxon>Chlorophyta</taxon>
        <taxon>Chloropicophyceae</taxon>
        <taxon>Chloropicales</taxon>
        <taxon>Chloropicaceae</taxon>
        <taxon>Chloropicon</taxon>
    </lineage>
</organism>
<dbReference type="GO" id="GO:0016020">
    <property type="term" value="C:membrane"/>
    <property type="evidence" value="ECO:0007669"/>
    <property type="project" value="UniProtKB-SubCell"/>
</dbReference>
<evidence type="ECO:0000256" key="6">
    <source>
        <dbReference type="SAM" id="MobiDB-lite"/>
    </source>
</evidence>
<feature type="compositionally biased region" description="Basic and acidic residues" evidence="6">
    <location>
        <begin position="21"/>
        <end position="32"/>
    </location>
</feature>
<feature type="compositionally biased region" description="Basic and acidic residues" evidence="6">
    <location>
        <begin position="1"/>
        <end position="14"/>
    </location>
</feature>
<evidence type="ECO:0000256" key="2">
    <source>
        <dbReference type="ARBA" id="ARBA00007322"/>
    </source>
</evidence>
<keyword evidence="5 7" id="KW-0472">Membrane</keyword>
<evidence type="ECO:0000256" key="3">
    <source>
        <dbReference type="ARBA" id="ARBA00022692"/>
    </source>
</evidence>
<dbReference type="PANTHER" id="PTHR12703">
    <property type="entry name" value="TRANSMEMBRANE PROTEIN 33"/>
    <property type="match status" value="1"/>
</dbReference>
<dbReference type="GO" id="GO:0005783">
    <property type="term" value="C:endoplasmic reticulum"/>
    <property type="evidence" value="ECO:0007669"/>
    <property type="project" value="TreeGrafter"/>
</dbReference>
<dbReference type="GO" id="GO:0061024">
    <property type="term" value="P:membrane organization"/>
    <property type="evidence" value="ECO:0007669"/>
    <property type="project" value="TreeGrafter"/>
</dbReference>
<feature type="region of interest" description="Disordered" evidence="6">
    <location>
        <begin position="1"/>
        <end position="38"/>
    </location>
</feature>
<evidence type="ECO:0000256" key="7">
    <source>
        <dbReference type="SAM" id="Phobius"/>
    </source>
</evidence>
<proteinExistence type="inferred from homology"/>
<feature type="transmembrane region" description="Helical" evidence="7">
    <location>
        <begin position="206"/>
        <end position="226"/>
    </location>
</feature>
<dbReference type="Proteomes" id="UP000316726">
    <property type="component" value="Chromosome 19"/>
</dbReference>
<comment type="similarity">
    <text evidence="2">Belongs to the PER33/POM33 family.</text>
</comment>
<evidence type="ECO:0000256" key="1">
    <source>
        <dbReference type="ARBA" id="ARBA00004141"/>
    </source>
</evidence>
<dbReference type="OrthoDB" id="2423701at2759"/>
<accession>A0A5B8MZJ8</accession>
<dbReference type="AlphaFoldDB" id="A0A5B8MZJ8"/>
<dbReference type="EMBL" id="CP031052">
    <property type="protein sequence ID" value="QDZ25781.1"/>
    <property type="molecule type" value="Genomic_DNA"/>
</dbReference>
<protein>
    <submittedName>
        <fullName evidence="8">Uncharacterized protein</fullName>
    </submittedName>
</protein>
<feature type="transmembrane region" description="Helical" evidence="7">
    <location>
        <begin position="167"/>
        <end position="186"/>
    </location>
</feature>
<reference evidence="8 9" key="1">
    <citation type="submission" date="2018-07" db="EMBL/GenBank/DDBJ databases">
        <title>The complete nuclear genome of the prasinophyte Chloropicon primus (CCMP1205).</title>
        <authorList>
            <person name="Pombert J.-F."/>
            <person name="Otis C."/>
            <person name="Turmel M."/>
            <person name="Lemieux C."/>
        </authorList>
    </citation>
    <scope>NUCLEOTIDE SEQUENCE [LARGE SCALE GENOMIC DNA]</scope>
    <source>
        <strain evidence="8 9">CCMP1205</strain>
    </source>
</reference>